<comment type="caution">
    <text evidence="1">The sequence shown here is derived from an EMBL/GenBank/DDBJ whole genome shotgun (WGS) entry which is preliminary data.</text>
</comment>
<dbReference type="EMBL" id="JAVDQD010000007">
    <property type="protein sequence ID" value="MDR6241302.1"/>
    <property type="molecule type" value="Genomic_DNA"/>
</dbReference>
<dbReference type="AlphaFoldDB" id="A0AAE4BUY5"/>
<organism evidence="1 2">
    <name type="scientific">Aureibacter tunicatorum</name>
    <dbReference type="NCBI Taxonomy" id="866807"/>
    <lineage>
        <taxon>Bacteria</taxon>
        <taxon>Pseudomonadati</taxon>
        <taxon>Bacteroidota</taxon>
        <taxon>Cytophagia</taxon>
        <taxon>Cytophagales</taxon>
        <taxon>Persicobacteraceae</taxon>
        <taxon>Aureibacter</taxon>
    </lineage>
</organism>
<gene>
    <name evidence="1" type="ORF">HNQ88_004380</name>
</gene>
<evidence type="ECO:0000313" key="2">
    <source>
        <dbReference type="Proteomes" id="UP001185092"/>
    </source>
</evidence>
<proteinExistence type="predicted"/>
<dbReference type="Proteomes" id="UP001185092">
    <property type="component" value="Unassembled WGS sequence"/>
</dbReference>
<name>A0AAE4BUY5_9BACT</name>
<reference evidence="1" key="1">
    <citation type="submission" date="2023-07" db="EMBL/GenBank/DDBJ databases">
        <title>Genomic Encyclopedia of Type Strains, Phase IV (KMG-IV): sequencing the most valuable type-strain genomes for metagenomic binning, comparative biology and taxonomic classification.</title>
        <authorList>
            <person name="Goeker M."/>
        </authorList>
    </citation>
    <scope>NUCLEOTIDE SEQUENCE</scope>
    <source>
        <strain evidence="1">DSM 26174</strain>
    </source>
</reference>
<protein>
    <submittedName>
        <fullName evidence="1">Uncharacterized protein</fullName>
    </submittedName>
</protein>
<sequence>MQASLFQIILTTVYLLFSFSILNTYAQDTQLSVSQNCPILQLSGEIDDEQASMILNIHEQEVIGHYSFDNNSKKLKVYGKLESNAIYLSQMDENLNVIAIFKGYFEGEELFGKWKYLYSQKQDFLSMKPLQPSAKRTCRFTFNISRENSNVIVGLPDNKAPFEYSILAEKQLENKSYILINYSFYSQGTCYSEGYCACGVESKLMWLELNHDFDIVNKKELLYESCLGDISNKSNKLKKQTIKLYGWLNQHAKGEFSIDLKHLEKGFTEIIQNK</sequence>
<keyword evidence="2" id="KW-1185">Reference proteome</keyword>
<evidence type="ECO:0000313" key="1">
    <source>
        <dbReference type="EMBL" id="MDR6241302.1"/>
    </source>
</evidence>
<accession>A0AAE4BUY5</accession>